<evidence type="ECO:0000313" key="3">
    <source>
        <dbReference type="Proteomes" id="UP000635477"/>
    </source>
</evidence>
<feature type="domain" description="DUF7600" evidence="1">
    <location>
        <begin position="309"/>
        <end position="450"/>
    </location>
</feature>
<dbReference type="Pfam" id="PF24539">
    <property type="entry name" value="DUF7600"/>
    <property type="match status" value="1"/>
</dbReference>
<dbReference type="AlphaFoldDB" id="A0A8H4ULI3"/>
<dbReference type="Proteomes" id="UP000635477">
    <property type="component" value="Unassembled WGS sequence"/>
</dbReference>
<dbReference type="InterPro" id="IPR056021">
    <property type="entry name" value="DUF7600"/>
</dbReference>
<evidence type="ECO:0000313" key="2">
    <source>
        <dbReference type="EMBL" id="KAF4979218.1"/>
    </source>
</evidence>
<dbReference type="OrthoDB" id="5273847at2759"/>
<name>A0A8H4ULI3_9HYPO</name>
<proteinExistence type="predicted"/>
<sequence>MCLLASNNHHSSYMDAPDDLERKYLEYSKPDDSWTFPFHESCWQILLAYVASASSRTYEPRQIAKHLFNLTYCLPCDRRCMTFAAHDFGGASQFWKSPANIPQAWTFLLADPSLLSIGPADDNEGQGLPTAIDYCQLAVSAAHDPFSSLPNEVNYLLIVFLRSSDLCNFRLSSREIAVLTKPSHLPQLFWASRFAVDREMGFFTLNSLPESLQHVGADWRSLYFHVKHALRDRSQTGHVRNRRRIWESLRPLTSSLMPLLEQNDTLQYEDSQGTGLASQGHRLGALARGPHRQDELGCGGRGIRLFGTQPLSFHAKDLEEETLVISVSFITFNCIAYFCGMRISQCKRVEPAAELSRAGLIVPCSEVQIQVTPQDQLMGIQVASSVSGVVGLGFRVQSAAGVEYIKTAGMIDKLSDSVGIANLKPGNGRRISGLKLGLDACKVVSVQLLEYPRDNPIVEETLRNEETSEGFDMPWLWHPGEPDLTDDVVLPATRNDELTFAFDMDFGGPDGTFLSRLERIVAFRDDLSGSLRGFAFFYSDGLTRSFGMRNIIDTKSNQLTCIEQSHAIDGAGGERIVALDSSHKTTESGNHFSTGSMQHLGVRYLTFTPDKESTCSTTSPMLCNSVGNRPQSPNTVQIHYMKAARPLQNTSSCFTSATLSNIRRIRLSAGTPDHVRGPEHISGICVELWDNILPVYVGQWLHEVASFQLERGHRISGLALWQTQETNPNNTARENSGRITGINIETKQLEEEASSFELCLGDRSDKLAYSFTENPFETLCSLVWVFNHQYDYIHVETQPHSSRSGTVLSLHGLINLWPNSRVPEKLFWELEDGLGNRLSVARVHAAFKYSSKQPAGFIFDYRDGRTRRHAGCVLGEMASMDLDEGEHLTRIDVFTDEADNPGVYIRTSSDRVCFLSAPSSKLEQLHQGSDLNSDSYMFDRPAERFREDPSADPWYVPGKEECVGIWVTMKMFPRALNVIHAVGPILTSRLDPVDEASKFHVIRNKSFKMRLGGGLESFARLN</sequence>
<keyword evidence="3" id="KW-1185">Reference proteome</keyword>
<dbReference type="EMBL" id="JABEYC010000313">
    <property type="protein sequence ID" value="KAF4979218.1"/>
    <property type="molecule type" value="Genomic_DNA"/>
</dbReference>
<accession>A0A8H4ULI3</accession>
<evidence type="ECO:0000259" key="1">
    <source>
        <dbReference type="Pfam" id="PF24539"/>
    </source>
</evidence>
<reference evidence="2" key="2">
    <citation type="submission" date="2020-05" db="EMBL/GenBank/DDBJ databases">
        <authorList>
            <person name="Kim H.-S."/>
            <person name="Proctor R.H."/>
            <person name="Brown D.W."/>
        </authorList>
    </citation>
    <scope>NUCLEOTIDE SEQUENCE</scope>
    <source>
        <strain evidence="2">NRRL 22465</strain>
    </source>
</reference>
<gene>
    <name evidence="2" type="ORF">FZEAL_4527</name>
</gene>
<protein>
    <recommendedName>
        <fullName evidence="1">DUF7600 domain-containing protein</fullName>
    </recommendedName>
</protein>
<reference evidence="2" key="1">
    <citation type="journal article" date="2020" name="BMC Genomics">
        <title>Correction to: Identification and distribution of gene clusters required for synthesis of sphingolipid metabolism inhibitors in diverse species of the filamentous fungus Fusarium.</title>
        <authorList>
            <person name="Kim H.S."/>
            <person name="Lohmar J.M."/>
            <person name="Busman M."/>
            <person name="Brown D.W."/>
            <person name="Naumann T.A."/>
            <person name="Divon H.H."/>
            <person name="Lysoe E."/>
            <person name="Uhlig S."/>
            <person name="Proctor R.H."/>
        </authorList>
    </citation>
    <scope>NUCLEOTIDE SEQUENCE</scope>
    <source>
        <strain evidence="2">NRRL 22465</strain>
    </source>
</reference>
<organism evidence="2 3">
    <name type="scientific">Fusarium zealandicum</name>
    <dbReference type="NCBI Taxonomy" id="1053134"/>
    <lineage>
        <taxon>Eukaryota</taxon>
        <taxon>Fungi</taxon>
        <taxon>Dikarya</taxon>
        <taxon>Ascomycota</taxon>
        <taxon>Pezizomycotina</taxon>
        <taxon>Sordariomycetes</taxon>
        <taxon>Hypocreomycetidae</taxon>
        <taxon>Hypocreales</taxon>
        <taxon>Nectriaceae</taxon>
        <taxon>Fusarium</taxon>
        <taxon>Fusarium staphyleae species complex</taxon>
    </lineage>
</organism>
<comment type="caution">
    <text evidence="2">The sequence shown here is derived from an EMBL/GenBank/DDBJ whole genome shotgun (WGS) entry which is preliminary data.</text>
</comment>